<evidence type="ECO:0000313" key="2">
    <source>
        <dbReference type="Proteomes" id="UP000276133"/>
    </source>
</evidence>
<gene>
    <name evidence="1" type="ORF">BpHYR1_047301</name>
</gene>
<accession>A0A3M7T0F2</accession>
<evidence type="ECO:0000313" key="1">
    <source>
        <dbReference type="EMBL" id="RNA41482.1"/>
    </source>
</evidence>
<dbReference type="EMBL" id="REGN01000497">
    <property type="protein sequence ID" value="RNA41482.1"/>
    <property type="molecule type" value="Genomic_DNA"/>
</dbReference>
<name>A0A3M7T0F2_BRAPC</name>
<dbReference type="AlphaFoldDB" id="A0A3M7T0F2"/>
<organism evidence="1 2">
    <name type="scientific">Brachionus plicatilis</name>
    <name type="common">Marine rotifer</name>
    <name type="synonym">Brachionus muelleri</name>
    <dbReference type="NCBI Taxonomy" id="10195"/>
    <lineage>
        <taxon>Eukaryota</taxon>
        <taxon>Metazoa</taxon>
        <taxon>Spiralia</taxon>
        <taxon>Gnathifera</taxon>
        <taxon>Rotifera</taxon>
        <taxon>Eurotatoria</taxon>
        <taxon>Monogononta</taxon>
        <taxon>Pseudotrocha</taxon>
        <taxon>Ploima</taxon>
        <taxon>Brachionidae</taxon>
        <taxon>Brachionus</taxon>
    </lineage>
</organism>
<protein>
    <submittedName>
        <fullName evidence="1">Uncharacterized protein</fullName>
    </submittedName>
</protein>
<proteinExistence type="predicted"/>
<sequence length="61" mass="7406">MCGSKFLMRCSEKYKVKKLPLYELQLPFIFKIYSIENKKINEKIFFCVHWLGDRSQSDRIN</sequence>
<reference evidence="1 2" key="1">
    <citation type="journal article" date="2018" name="Sci. Rep.">
        <title>Genomic signatures of local adaptation to the degree of environmental predictability in rotifers.</title>
        <authorList>
            <person name="Franch-Gras L."/>
            <person name="Hahn C."/>
            <person name="Garcia-Roger E.M."/>
            <person name="Carmona M.J."/>
            <person name="Serra M."/>
            <person name="Gomez A."/>
        </authorList>
    </citation>
    <scope>NUCLEOTIDE SEQUENCE [LARGE SCALE GENOMIC DNA]</scope>
    <source>
        <strain evidence="1">HYR1</strain>
    </source>
</reference>
<dbReference type="Proteomes" id="UP000276133">
    <property type="component" value="Unassembled WGS sequence"/>
</dbReference>
<comment type="caution">
    <text evidence="1">The sequence shown here is derived from an EMBL/GenBank/DDBJ whole genome shotgun (WGS) entry which is preliminary data.</text>
</comment>
<keyword evidence="2" id="KW-1185">Reference proteome</keyword>